<evidence type="ECO:0000313" key="2">
    <source>
        <dbReference type="EMBL" id="TCO59408.1"/>
    </source>
</evidence>
<protein>
    <submittedName>
        <fullName evidence="2">Uncharacterized protein</fullName>
    </submittedName>
</protein>
<feature type="compositionally biased region" description="Basic residues" evidence="1">
    <location>
        <begin position="126"/>
        <end position="139"/>
    </location>
</feature>
<feature type="compositionally biased region" description="Basic and acidic residues" evidence="1">
    <location>
        <begin position="226"/>
        <end position="235"/>
    </location>
</feature>
<feature type="compositionally biased region" description="Basic and acidic residues" evidence="1">
    <location>
        <begin position="141"/>
        <end position="152"/>
    </location>
</feature>
<feature type="region of interest" description="Disordered" evidence="1">
    <location>
        <begin position="116"/>
        <end position="296"/>
    </location>
</feature>
<comment type="caution">
    <text evidence="2">The sequence shown here is derived from an EMBL/GenBank/DDBJ whole genome shotgun (WGS) entry which is preliminary data.</text>
</comment>
<dbReference type="Proteomes" id="UP000295680">
    <property type="component" value="Unassembled WGS sequence"/>
</dbReference>
<reference evidence="2 3" key="1">
    <citation type="submission" date="2019-03" db="EMBL/GenBank/DDBJ databases">
        <title>Genomic Encyclopedia of Type Strains, Phase IV (KMG-IV): sequencing the most valuable type-strain genomes for metagenomic binning, comparative biology and taxonomic classification.</title>
        <authorList>
            <person name="Goeker M."/>
        </authorList>
    </citation>
    <scope>NUCLEOTIDE SEQUENCE [LARGE SCALE GENOMIC DNA]</scope>
    <source>
        <strain evidence="2 3">DSM 45934</strain>
    </source>
</reference>
<proteinExistence type="predicted"/>
<keyword evidence="3" id="KW-1185">Reference proteome</keyword>
<gene>
    <name evidence="2" type="ORF">EV192_104249</name>
</gene>
<sequence length="296" mass="32458">MAIQPSRQAAAWSAWDGALVWAIDARHLTSDNQALTDKLAAARSNARRIADLELRLLDTPSLPRTRGSFSVFLLLGPRSAVAPRVRGIIPRRPSWWRRCWCRSAYAEIVPNAGIMPSESPRCLSRQPHRRPVAGHRPALRTRTERPRRDVAPARHRLPVESAANQPISASGEPCDEQHPPGAPAPTAPQAAARQLPAGHPAAQRYPRQTEAAPLQLRRPASQERPTPGDRRRTPPDLDLPCRSPATGRGRLPTTRSVSAVRPRRTPPSRTRPQPAARPHSTPSPTGELSDGRKFGG</sequence>
<organism evidence="2 3">
    <name type="scientific">Actinocrispum wychmicini</name>
    <dbReference type="NCBI Taxonomy" id="1213861"/>
    <lineage>
        <taxon>Bacteria</taxon>
        <taxon>Bacillati</taxon>
        <taxon>Actinomycetota</taxon>
        <taxon>Actinomycetes</taxon>
        <taxon>Pseudonocardiales</taxon>
        <taxon>Pseudonocardiaceae</taxon>
        <taxon>Actinocrispum</taxon>
    </lineage>
</organism>
<feature type="compositionally biased region" description="Low complexity" evidence="1">
    <location>
        <begin position="267"/>
        <end position="278"/>
    </location>
</feature>
<dbReference type="EMBL" id="SLWS01000004">
    <property type="protein sequence ID" value="TCO59408.1"/>
    <property type="molecule type" value="Genomic_DNA"/>
</dbReference>
<evidence type="ECO:0000313" key="3">
    <source>
        <dbReference type="Proteomes" id="UP000295680"/>
    </source>
</evidence>
<evidence type="ECO:0000256" key="1">
    <source>
        <dbReference type="SAM" id="MobiDB-lite"/>
    </source>
</evidence>
<accession>A0A4R2JQF2</accession>
<dbReference type="AlphaFoldDB" id="A0A4R2JQF2"/>
<feature type="compositionally biased region" description="Low complexity" evidence="1">
    <location>
        <begin position="187"/>
        <end position="197"/>
    </location>
</feature>
<name>A0A4R2JQF2_9PSEU</name>